<dbReference type="InterPro" id="IPR036059">
    <property type="entry name" value="TldD/PmbA_sf"/>
</dbReference>
<evidence type="ECO:0000259" key="1">
    <source>
        <dbReference type="Pfam" id="PF19289"/>
    </source>
</evidence>
<proteinExistence type="predicted"/>
<evidence type="ECO:0000313" key="2">
    <source>
        <dbReference type="EMBL" id="OGD17271.1"/>
    </source>
</evidence>
<dbReference type="PANTHER" id="PTHR43666:SF1">
    <property type="entry name" value="CONSERVED PROTEIN"/>
    <property type="match status" value="1"/>
</dbReference>
<reference evidence="2 3" key="1">
    <citation type="journal article" date="2016" name="Nat. Commun.">
        <title>Thousands of microbial genomes shed light on interconnected biogeochemical processes in an aquifer system.</title>
        <authorList>
            <person name="Anantharaman K."/>
            <person name="Brown C.T."/>
            <person name="Hug L.A."/>
            <person name="Sharon I."/>
            <person name="Castelle C.J."/>
            <person name="Probst A.J."/>
            <person name="Thomas B.C."/>
            <person name="Singh A."/>
            <person name="Wilkins M.J."/>
            <person name="Karaoz U."/>
            <person name="Brodie E.L."/>
            <person name="Williams K.H."/>
            <person name="Hubbard S.S."/>
            <person name="Banfield J.F."/>
        </authorList>
    </citation>
    <scope>NUCLEOTIDE SEQUENCE [LARGE SCALE GENOMIC DNA]</scope>
</reference>
<dbReference type="GO" id="GO:0008237">
    <property type="term" value="F:metallopeptidase activity"/>
    <property type="evidence" value="ECO:0007669"/>
    <property type="project" value="InterPro"/>
</dbReference>
<accession>A0A1F5AFK7</accession>
<protein>
    <recommendedName>
        <fullName evidence="1">Metalloprotease TldD/E C-terminal domain-containing protein</fullName>
    </recommendedName>
</protein>
<gene>
    <name evidence="2" type="ORF">A2V47_06030</name>
</gene>
<name>A0A1F5AFK7_9BACT</name>
<dbReference type="GO" id="GO:0006508">
    <property type="term" value="P:proteolysis"/>
    <property type="evidence" value="ECO:0007669"/>
    <property type="project" value="InterPro"/>
</dbReference>
<feature type="domain" description="Metalloprotease TldD/E C-terminal" evidence="1">
    <location>
        <begin position="219"/>
        <end position="441"/>
    </location>
</feature>
<evidence type="ECO:0000313" key="3">
    <source>
        <dbReference type="Proteomes" id="UP000177701"/>
    </source>
</evidence>
<dbReference type="Pfam" id="PF19289">
    <property type="entry name" value="PmbA_TldD_3rd"/>
    <property type="match status" value="1"/>
</dbReference>
<comment type="caution">
    <text evidence="2">The sequence shown here is derived from an EMBL/GenBank/DDBJ whole genome shotgun (WGS) entry which is preliminary data.</text>
</comment>
<dbReference type="InterPro" id="IPR035068">
    <property type="entry name" value="TldD/PmbA_N"/>
</dbReference>
<dbReference type="Proteomes" id="UP000177701">
    <property type="component" value="Unassembled WGS sequence"/>
</dbReference>
<organism evidence="2 3">
    <name type="scientific">Candidatus Sediminicultor quintus</name>
    <dbReference type="NCBI Taxonomy" id="1797291"/>
    <lineage>
        <taxon>Bacteria</taxon>
        <taxon>Pseudomonadati</taxon>
        <taxon>Atribacterota</taxon>
        <taxon>Candidatus Phoenicimicrobiia</taxon>
        <taxon>Candidatus Pheonicimicrobiales</taxon>
        <taxon>Candidatus Phoenicimicrobiaceae</taxon>
        <taxon>Candidatus Sediminicultor</taxon>
    </lineage>
</organism>
<dbReference type="STRING" id="1797291.A2V47_06030"/>
<sequence length="446" mass="50151">MKDINSGKELVNKIKSFIKNYDFEIIASEGKSELTRFAESYIHQNVAENNINLIVKVINEDRISTVEMNSIDDHTIAKNIEKAIEVAKIAPKLDYHYQLLKPQLYKIKSKYSKDTANFKPLNRAQLVSQLIKEVNKREYEAAGAFRTEESTLLAANSEGVFAFDRGTKVDFNCVITRDNSTAHTSFIDSDINNFNINKITDELLGTALKNVEQIEIDPGIYTVILSPEAVSEILNYAGYTAFNGKTIMEGKSFVCHNQGKKIFPETITVSDDPFDELTMPIPFDLVGYPREKTDLIKNGVIKDGVYDHLTALKYNRKCTGNTLPPEQASFGALPFNLVMKEGSNSVEEMISSTKKGIYISRFHYVNILNPMSVQLTGMTRDGTFLIEDGKIVRAIKNMRFNTGVIDMLKAVDMISKERQTKPGFIGPAVTPYLRTNNFTFSSKTSF</sequence>
<dbReference type="PANTHER" id="PTHR43666">
    <property type="entry name" value="TLDD PROTEIN"/>
    <property type="match status" value="1"/>
</dbReference>
<dbReference type="Gene3D" id="3.30.2290.10">
    <property type="entry name" value="PmbA/TldD superfamily"/>
    <property type="match status" value="1"/>
</dbReference>
<dbReference type="SUPFAM" id="SSF111283">
    <property type="entry name" value="Putative modulator of DNA gyrase, PmbA/TldD"/>
    <property type="match status" value="1"/>
</dbReference>
<dbReference type="InterPro" id="IPR045569">
    <property type="entry name" value="Metalloprtase-TldD/E_C"/>
</dbReference>
<dbReference type="AlphaFoldDB" id="A0A1F5AFK7"/>
<dbReference type="EMBL" id="MEYH01000011">
    <property type="protein sequence ID" value="OGD17271.1"/>
    <property type="molecule type" value="Genomic_DNA"/>
</dbReference>